<dbReference type="InterPro" id="IPR039926">
    <property type="entry name" value="Egg_app_1"/>
</dbReference>
<comment type="caution">
    <text evidence="2">The sequence shown here is derived from an EMBL/GenBank/DDBJ whole genome shotgun (WGS) entry which is preliminary data.</text>
</comment>
<evidence type="ECO:0000313" key="2">
    <source>
        <dbReference type="EMBL" id="KAJ4972797.1"/>
    </source>
</evidence>
<organism evidence="2 3">
    <name type="scientific">Protea cynaroides</name>
    <dbReference type="NCBI Taxonomy" id="273540"/>
    <lineage>
        <taxon>Eukaryota</taxon>
        <taxon>Viridiplantae</taxon>
        <taxon>Streptophyta</taxon>
        <taxon>Embryophyta</taxon>
        <taxon>Tracheophyta</taxon>
        <taxon>Spermatophyta</taxon>
        <taxon>Magnoliopsida</taxon>
        <taxon>Proteales</taxon>
        <taxon>Proteaceae</taxon>
        <taxon>Protea</taxon>
    </lineage>
</organism>
<dbReference type="EMBL" id="JAMYWD010000004">
    <property type="protein sequence ID" value="KAJ4972797.1"/>
    <property type="molecule type" value="Genomic_DNA"/>
</dbReference>
<keyword evidence="1" id="KW-0812">Transmembrane</keyword>
<accession>A0A9Q0KLM1</accession>
<protein>
    <submittedName>
        <fullName evidence="2">Uncharacterized protein</fullName>
    </submittedName>
</protein>
<evidence type="ECO:0000313" key="3">
    <source>
        <dbReference type="Proteomes" id="UP001141806"/>
    </source>
</evidence>
<dbReference type="OrthoDB" id="1650029at2759"/>
<feature type="transmembrane region" description="Helical" evidence="1">
    <location>
        <begin position="154"/>
        <end position="172"/>
    </location>
</feature>
<dbReference type="AlphaFoldDB" id="A0A9Q0KLM1"/>
<gene>
    <name evidence="2" type="ORF">NE237_005971</name>
</gene>
<dbReference type="PANTHER" id="PTHR33333:SF39">
    <property type="entry name" value="HIG1 DOMAIN-CONTAINING PROTEIN"/>
    <property type="match status" value="1"/>
</dbReference>
<dbReference type="Proteomes" id="UP001141806">
    <property type="component" value="Unassembled WGS sequence"/>
</dbReference>
<keyword evidence="3" id="KW-1185">Reference proteome</keyword>
<name>A0A9Q0KLM1_9MAGN</name>
<sequence>MADEGKMKVLIEKLRDYFPFLENLQRFLSRKSKETLDLVGFTAAKLKDSHPLVKKFMGFTEEKVSEALPHVKSFLDFSAEKIKEHPYVFGLVVLIVLWNAPPRKMMKAPGRDYLIAREDFEMSPRSYFLDLRGKKRSKRCFTGRVYKNIKKHPYFVGFVVMVIWWIAALKISKSPKKRLPMLRNDFDF</sequence>
<reference evidence="2" key="1">
    <citation type="journal article" date="2023" name="Plant J.">
        <title>The genome of the king protea, Protea cynaroides.</title>
        <authorList>
            <person name="Chang J."/>
            <person name="Duong T.A."/>
            <person name="Schoeman C."/>
            <person name="Ma X."/>
            <person name="Roodt D."/>
            <person name="Barker N."/>
            <person name="Li Z."/>
            <person name="Van de Peer Y."/>
            <person name="Mizrachi E."/>
        </authorList>
    </citation>
    <scope>NUCLEOTIDE SEQUENCE</scope>
    <source>
        <tissue evidence="2">Young leaves</tissue>
    </source>
</reference>
<keyword evidence="1" id="KW-0472">Membrane</keyword>
<dbReference type="PANTHER" id="PTHR33333">
    <property type="entry name" value="ERYTHROCYTE MEMBRANE PROTEIN 1-LIKE"/>
    <property type="match status" value="1"/>
</dbReference>
<evidence type="ECO:0000256" key="1">
    <source>
        <dbReference type="SAM" id="Phobius"/>
    </source>
</evidence>
<keyword evidence="1" id="KW-1133">Transmembrane helix</keyword>
<proteinExistence type="predicted"/>